<dbReference type="HAMAP" id="MF_00105">
    <property type="entry name" value="GreA_GreB"/>
    <property type="match status" value="1"/>
</dbReference>
<dbReference type="Pfam" id="PF03449">
    <property type="entry name" value="GreA_GreB_N"/>
    <property type="match status" value="1"/>
</dbReference>
<dbReference type="NCBIfam" id="NF001264">
    <property type="entry name" value="PRK00226.1-5"/>
    <property type="match status" value="1"/>
</dbReference>
<dbReference type="PROSITE" id="PS00830">
    <property type="entry name" value="GREAB_2"/>
    <property type="match status" value="1"/>
</dbReference>
<evidence type="ECO:0000313" key="13">
    <source>
        <dbReference type="Proteomes" id="UP001055057"/>
    </source>
</evidence>
<comment type="function">
    <text evidence="6 8 9">Necessary for efficient RNA polymerase transcription elongation past template-encoded arresting sites. The arresting sites in DNA have the property of trapping a certain fraction of elongating RNA polymerases that pass through, resulting in locked ternary complexes. Cleavage of the nascent transcript by cleavage factors such as GreA or GreB allows the resumption of elongation from the new 3'terminus. GreA releases sequences of 2 to 3 nucleotides.</text>
</comment>
<dbReference type="Pfam" id="PF01272">
    <property type="entry name" value="GreA_GreB"/>
    <property type="match status" value="1"/>
</dbReference>
<name>A0ABQ4U224_9HYPH</name>
<keyword evidence="12" id="KW-0648">Protein biosynthesis</keyword>
<comment type="caution">
    <text evidence="12">The sequence shown here is derived from an EMBL/GenBank/DDBJ whole genome shotgun (WGS) entry which is preliminary data.</text>
</comment>
<organism evidence="12 13">
    <name type="scientific">Methylobacterium trifolii</name>
    <dbReference type="NCBI Taxonomy" id="1003092"/>
    <lineage>
        <taxon>Bacteria</taxon>
        <taxon>Pseudomonadati</taxon>
        <taxon>Pseudomonadota</taxon>
        <taxon>Alphaproteobacteria</taxon>
        <taxon>Hyphomicrobiales</taxon>
        <taxon>Methylobacteriaceae</taxon>
        <taxon>Methylobacterium</taxon>
    </lineage>
</organism>
<dbReference type="PIRSF" id="PIRSF006092">
    <property type="entry name" value="GreA_GreB"/>
    <property type="match status" value="1"/>
</dbReference>
<keyword evidence="5 8" id="KW-0804">Transcription</keyword>
<sequence length="160" mass="17283">MTIDKVPITVRGFAAMEEELKHRQQVERPRIVAAISEARAHGDLSENAEYHAAKEAQSHNEGRVLELESMISRAEIIDVSKLSGDKIKFGATVKLVDDDTEEEKTYQIVGEPEADVHAGRVSITSPIARALIGKAVGDTVEVTTPGGGKSYEVVGVRYGG</sequence>
<dbReference type="SUPFAM" id="SSF54534">
    <property type="entry name" value="FKBP-like"/>
    <property type="match status" value="1"/>
</dbReference>
<evidence type="ECO:0000259" key="10">
    <source>
        <dbReference type="Pfam" id="PF01272"/>
    </source>
</evidence>
<dbReference type="GO" id="GO:0003746">
    <property type="term" value="F:translation elongation factor activity"/>
    <property type="evidence" value="ECO:0007669"/>
    <property type="project" value="UniProtKB-KW"/>
</dbReference>
<feature type="domain" description="Transcription elongation factor GreA/GreB C-terminal" evidence="10">
    <location>
        <begin position="84"/>
        <end position="158"/>
    </location>
</feature>
<keyword evidence="12" id="KW-0251">Elongation factor</keyword>
<evidence type="ECO:0000256" key="3">
    <source>
        <dbReference type="ARBA" id="ARBA00023015"/>
    </source>
</evidence>
<dbReference type="Gene3D" id="1.10.287.180">
    <property type="entry name" value="Transcription elongation factor, GreA/GreB, N-terminal domain"/>
    <property type="match status" value="1"/>
</dbReference>
<dbReference type="EMBL" id="BPRB01000169">
    <property type="protein sequence ID" value="GJE60874.1"/>
    <property type="molecule type" value="Genomic_DNA"/>
</dbReference>
<keyword evidence="3 8" id="KW-0805">Transcription regulation</keyword>
<keyword evidence="4 8" id="KW-0238">DNA-binding</keyword>
<dbReference type="SUPFAM" id="SSF46557">
    <property type="entry name" value="GreA transcript cleavage protein, N-terminal domain"/>
    <property type="match status" value="1"/>
</dbReference>
<evidence type="ECO:0000259" key="11">
    <source>
        <dbReference type="Pfam" id="PF03449"/>
    </source>
</evidence>
<evidence type="ECO:0000256" key="5">
    <source>
        <dbReference type="ARBA" id="ARBA00023163"/>
    </source>
</evidence>
<dbReference type="PROSITE" id="PS00829">
    <property type="entry name" value="GREAB_1"/>
    <property type="match status" value="1"/>
</dbReference>
<dbReference type="PANTHER" id="PTHR30437:SF4">
    <property type="entry name" value="TRANSCRIPTION ELONGATION FACTOR GREA"/>
    <property type="match status" value="1"/>
</dbReference>
<evidence type="ECO:0000256" key="1">
    <source>
        <dbReference type="ARBA" id="ARBA00008213"/>
    </source>
</evidence>
<evidence type="ECO:0000313" key="12">
    <source>
        <dbReference type="EMBL" id="GJE60874.1"/>
    </source>
</evidence>
<evidence type="ECO:0000256" key="4">
    <source>
        <dbReference type="ARBA" id="ARBA00023125"/>
    </source>
</evidence>
<dbReference type="InterPro" id="IPR036805">
    <property type="entry name" value="Tscrpt_elong_fac_GreA/B_N_sf"/>
</dbReference>
<dbReference type="InterPro" id="IPR018151">
    <property type="entry name" value="TF_GreA/GreB_CS"/>
</dbReference>
<dbReference type="NCBIfam" id="TIGR01462">
    <property type="entry name" value="greA"/>
    <property type="match status" value="1"/>
</dbReference>
<evidence type="ECO:0000256" key="7">
    <source>
        <dbReference type="ARBA" id="ARBA00030776"/>
    </source>
</evidence>
<dbReference type="InterPro" id="IPR022691">
    <property type="entry name" value="Tscrpt_elong_fac_GreA/B_N"/>
</dbReference>
<evidence type="ECO:0000256" key="8">
    <source>
        <dbReference type="HAMAP-Rule" id="MF_00105"/>
    </source>
</evidence>
<feature type="domain" description="Transcription elongation factor GreA/GreB N-terminal" evidence="11">
    <location>
        <begin position="6"/>
        <end position="76"/>
    </location>
</feature>
<dbReference type="InterPro" id="IPR001437">
    <property type="entry name" value="Tscrpt_elong_fac_GreA/B_C"/>
</dbReference>
<dbReference type="PANTHER" id="PTHR30437">
    <property type="entry name" value="TRANSCRIPTION ELONGATION FACTOR GREA"/>
    <property type="match status" value="1"/>
</dbReference>
<gene>
    <name evidence="12" type="primary">greA_2</name>
    <name evidence="8" type="synonym">greA</name>
    <name evidence="12" type="ORF">MPOCJGCO_2993</name>
</gene>
<dbReference type="NCBIfam" id="NF001263">
    <property type="entry name" value="PRK00226.1-4"/>
    <property type="match status" value="1"/>
</dbReference>
<proteinExistence type="inferred from homology"/>
<dbReference type="InterPro" id="IPR036953">
    <property type="entry name" value="GreA/GreB_C_sf"/>
</dbReference>
<dbReference type="Gene3D" id="3.10.50.30">
    <property type="entry name" value="Transcription elongation factor, GreA/GreB, C-terminal domain"/>
    <property type="match status" value="1"/>
</dbReference>
<evidence type="ECO:0000256" key="2">
    <source>
        <dbReference type="ARBA" id="ARBA00013729"/>
    </source>
</evidence>
<evidence type="ECO:0000256" key="9">
    <source>
        <dbReference type="RuleBase" id="RU000556"/>
    </source>
</evidence>
<dbReference type="InterPro" id="IPR028624">
    <property type="entry name" value="Tscrpt_elong_fac_GreA/B"/>
</dbReference>
<dbReference type="Proteomes" id="UP001055057">
    <property type="component" value="Unassembled WGS sequence"/>
</dbReference>
<dbReference type="InterPro" id="IPR023459">
    <property type="entry name" value="Tscrpt_elong_fac_GreA/B_fam"/>
</dbReference>
<protein>
    <recommendedName>
        <fullName evidence="2 8">Transcription elongation factor GreA</fullName>
    </recommendedName>
    <alternativeName>
        <fullName evidence="7 8">Transcript cleavage factor GreA</fullName>
    </alternativeName>
</protein>
<reference evidence="12" key="1">
    <citation type="journal article" date="2021" name="Front. Microbiol.">
        <title>Comprehensive Comparative Genomics and Phenotyping of Methylobacterium Species.</title>
        <authorList>
            <person name="Alessa O."/>
            <person name="Ogura Y."/>
            <person name="Fujitani Y."/>
            <person name="Takami H."/>
            <person name="Hayashi T."/>
            <person name="Sahin N."/>
            <person name="Tani A."/>
        </authorList>
    </citation>
    <scope>NUCLEOTIDE SEQUENCE</scope>
    <source>
        <strain evidence="12">DSM 23632</strain>
    </source>
</reference>
<reference evidence="12" key="2">
    <citation type="submission" date="2021-08" db="EMBL/GenBank/DDBJ databases">
        <authorList>
            <person name="Tani A."/>
            <person name="Ola A."/>
            <person name="Ogura Y."/>
            <person name="Katsura K."/>
            <person name="Hayashi T."/>
        </authorList>
    </citation>
    <scope>NUCLEOTIDE SEQUENCE</scope>
    <source>
        <strain evidence="12">DSM 23632</strain>
    </source>
</reference>
<dbReference type="InterPro" id="IPR006359">
    <property type="entry name" value="Tscrpt_elong_fac_GreA"/>
</dbReference>
<evidence type="ECO:0000256" key="6">
    <source>
        <dbReference type="ARBA" id="ARBA00024916"/>
    </source>
</evidence>
<keyword evidence="13" id="KW-1185">Reference proteome</keyword>
<accession>A0ABQ4U224</accession>
<dbReference type="NCBIfam" id="NF001261">
    <property type="entry name" value="PRK00226.1-2"/>
    <property type="match status" value="1"/>
</dbReference>
<comment type="similarity">
    <text evidence="1 8 9">Belongs to the GreA/GreB family.</text>
</comment>